<dbReference type="CDD" id="cd20071">
    <property type="entry name" value="SET_SMYD"/>
    <property type="match status" value="1"/>
</dbReference>
<dbReference type="InterPro" id="IPR001214">
    <property type="entry name" value="SET_dom"/>
</dbReference>
<protein>
    <recommendedName>
        <fullName evidence="1">SET domain-containing protein</fullName>
    </recommendedName>
</protein>
<dbReference type="AlphaFoldDB" id="A0A0H2RD95"/>
<dbReference type="InterPro" id="IPR053209">
    <property type="entry name" value="Gramillin-biosynth_MTr"/>
</dbReference>
<dbReference type="PROSITE" id="PS50280">
    <property type="entry name" value="SET"/>
    <property type="match status" value="1"/>
</dbReference>
<keyword evidence="3" id="KW-1185">Reference proteome</keyword>
<dbReference type="STRING" id="27342.A0A0H2RD95"/>
<dbReference type="PANTHER" id="PTHR47643:SF2">
    <property type="entry name" value="TPR DOMAIN PROTEIN (AFU_ORTHOLOGUE AFUA_5G12710)"/>
    <property type="match status" value="1"/>
</dbReference>
<dbReference type="SUPFAM" id="SSF82199">
    <property type="entry name" value="SET domain"/>
    <property type="match status" value="1"/>
</dbReference>
<feature type="domain" description="SET" evidence="1">
    <location>
        <begin position="418"/>
        <end position="603"/>
    </location>
</feature>
<dbReference type="Gene3D" id="1.25.40.10">
    <property type="entry name" value="Tetratricopeptide repeat domain"/>
    <property type="match status" value="1"/>
</dbReference>
<name>A0A0H2RD95_9AGAM</name>
<dbReference type="InParanoid" id="A0A0H2RD95"/>
<evidence type="ECO:0000313" key="2">
    <source>
        <dbReference type="EMBL" id="KLO07468.1"/>
    </source>
</evidence>
<dbReference type="OrthoDB" id="5945798at2759"/>
<dbReference type="InterPro" id="IPR011990">
    <property type="entry name" value="TPR-like_helical_dom_sf"/>
</dbReference>
<dbReference type="Proteomes" id="UP000053477">
    <property type="component" value="Unassembled WGS sequence"/>
</dbReference>
<dbReference type="Gene3D" id="2.170.270.10">
    <property type="entry name" value="SET domain"/>
    <property type="match status" value="1"/>
</dbReference>
<dbReference type="InterPro" id="IPR046341">
    <property type="entry name" value="SET_dom_sf"/>
</dbReference>
<dbReference type="SUPFAM" id="SSF48452">
    <property type="entry name" value="TPR-like"/>
    <property type="match status" value="1"/>
</dbReference>
<dbReference type="PANTHER" id="PTHR47643">
    <property type="entry name" value="TPR DOMAIN PROTEIN (AFU_ORTHOLOGUE AFUA_5G12710)"/>
    <property type="match status" value="1"/>
</dbReference>
<sequence>MESLKSALQTLDTESLTTLKDNLEFLKSRLAQKSKKTGSTVNPTIRSSRAPTIDHILTILPRKKLTRDDFLKEDIKKLKKRADLEASLPPEHVPIVNRNDLLGTIESTWEAVNVATPDQQSVVQVVVEWPQKYSTASFEDLSCINVSDLMVRKTHKGNYLLCRTICTPTFDGGIGILLAIEDPNGDPAYLKIFNHALLFDADDDELDTIFPIGAILALREPTYYTNENVTDLPFIKVESPSDIIHIDSDAPVLSGVSWESELPIRLRAKSGQEWKEEGLKDFKESRWFSSAVCFTNCIKFGFEVEISRLNRAEVYLRLGWNNSALHDAQTSLDSGNLSDELKRKAIVRKIKALYAMGRYLEVSQMANSSKNDKIFAEWVTRANRRIKEQNTGNYDWLKLYMESKKGLYYSPDIADFTGPVEVKTNSKGLRGTFVTRDVKAGELLMLHKPAFSVSTSETVKANDLGFDWIHIPAIGRSDNRDMHRLILKAIQRVWDDRHMHDTLRTLYGGETAEEPKTFPAPFVASSPLEHPTRPIVDIDVEYLQGVARFNAFGEQKGHAVYIDPSLMNHSCMPTARRDFIGDAIVIRTIKDLKKGEEVTLSYIQANVSYDEKRYRLMNSWRFNCECGVCEADDEDGYDARETRRALSKKMDDIGERIKKTFDLFSIKRLATEAKKTIDNMKRTYHEEHSKKADGCKYELAMPLRYLADALENIGRLTSDNSFFRQSIEAKMQSLTVFGLKITDNTLTGALPKGKRPLPVDTRQVPQFYDEMEVETVLEISGLFKELGDKKRSKSWFDVALWMEKVYSGGGIEMLKLRQDRSLGSLGLSGLFR</sequence>
<gene>
    <name evidence="2" type="ORF">SCHPADRAFT_647722</name>
</gene>
<reference evidence="2 3" key="1">
    <citation type="submission" date="2015-04" db="EMBL/GenBank/DDBJ databases">
        <title>Complete genome sequence of Schizopora paradoxa KUC8140, a cosmopolitan wood degrader in East Asia.</title>
        <authorList>
            <consortium name="DOE Joint Genome Institute"/>
            <person name="Min B."/>
            <person name="Park H."/>
            <person name="Jang Y."/>
            <person name="Kim J.-J."/>
            <person name="Kim K.H."/>
            <person name="Pangilinan J."/>
            <person name="Lipzen A."/>
            <person name="Riley R."/>
            <person name="Grigoriev I.V."/>
            <person name="Spatafora J.W."/>
            <person name="Choi I.-G."/>
        </authorList>
    </citation>
    <scope>NUCLEOTIDE SEQUENCE [LARGE SCALE GENOMIC DNA]</scope>
    <source>
        <strain evidence="2 3">KUC8140</strain>
    </source>
</reference>
<evidence type="ECO:0000313" key="3">
    <source>
        <dbReference type="Proteomes" id="UP000053477"/>
    </source>
</evidence>
<dbReference type="EMBL" id="KQ086137">
    <property type="protein sequence ID" value="KLO07468.1"/>
    <property type="molecule type" value="Genomic_DNA"/>
</dbReference>
<organism evidence="2 3">
    <name type="scientific">Schizopora paradoxa</name>
    <dbReference type="NCBI Taxonomy" id="27342"/>
    <lineage>
        <taxon>Eukaryota</taxon>
        <taxon>Fungi</taxon>
        <taxon>Dikarya</taxon>
        <taxon>Basidiomycota</taxon>
        <taxon>Agaricomycotina</taxon>
        <taxon>Agaricomycetes</taxon>
        <taxon>Hymenochaetales</taxon>
        <taxon>Schizoporaceae</taxon>
        <taxon>Schizopora</taxon>
    </lineage>
</organism>
<proteinExistence type="predicted"/>
<dbReference type="Pfam" id="PF00856">
    <property type="entry name" value="SET"/>
    <property type="match status" value="1"/>
</dbReference>
<accession>A0A0H2RD95</accession>
<evidence type="ECO:0000259" key="1">
    <source>
        <dbReference type="PROSITE" id="PS50280"/>
    </source>
</evidence>